<evidence type="ECO:0000313" key="2">
    <source>
        <dbReference type="EMBL" id="GIH21734.1"/>
    </source>
</evidence>
<name>A0A919Q3N5_9ACTN</name>
<reference evidence="2" key="1">
    <citation type="submission" date="2021-01" db="EMBL/GenBank/DDBJ databases">
        <title>Whole genome shotgun sequence of Acrocarpospora phusangensis NBRC 108782.</title>
        <authorList>
            <person name="Komaki H."/>
            <person name="Tamura T."/>
        </authorList>
    </citation>
    <scope>NUCLEOTIDE SEQUENCE</scope>
    <source>
        <strain evidence="2">NBRC 108782</strain>
    </source>
</reference>
<proteinExistence type="predicted"/>
<dbReference type="EMBL" id="BOOA01000001">
    <property type="protein sequence ID" value="GIH21734.1"/>
    <property type="molecule type" value="Genomic_DNA"/>
</dbReference>
<dbReference type="AlphaFoldDB" id="A0A919Q3N5"/>
<organism evidence="2 3">
    <name type="scientific">Acrocarpospora phusangensis</name>
    <dbReference type="NCBI Taxonomy" id="1070424"/>
    <lineage>
        <taxon>Bacteria</taxon>
        <taxon>Bacillati</taxon>
        <taxon>Actinomycetota</taxon>
        <taxon>Actinomycetes</taxon>
        <taxon>Streptosporangiales</taxon>
        <taxon>Streptosporangiaceae</taxon>
        <taxon>Acrocarpospora</taxon>
    </lineage>
</organism>
<sequence length="157" mass="16836">MITAAVLSVTGCTSTETTPPGPQNCPVTHPGRSGPSEIPEESLFGWDRSYGDGRLAVGGLWPDGVIDAGPDFIEKDGAIRMKFGWWRGSPGAFEITGRRLDGSAPPLRADIPDGYGDTGFQATGLYFPAEGCWEVTGRIGATRLVFVTYVMKTRQPR</sequence>
<dbReference type="Proteomes" id="UP000640052">
    <property type="component" value="Unassembled WGS sequence"/>
</dbReference>
<evidence type="ECO:0000256" key="1">
    <source>
        <dbReference type="SAM" id="MobiDB-lite"/>
    </source>
</evidence>
<protein>
    <submittedName>
        <fullName evidence="2">Uncharacterized protein</fullName>
    </submittedName>
</protein>
<keyword evidence="3" id="KW-1185">Reference proteome</keyword>
<comment type="caution">
    <text evidence="2">The sequence shown here is derived from an EMBL/GenBank/DDBJ whole genome shotgun (WGS) entry which is preliminary data.</text>
</comment>
<gene>
    <name evidence="2" type="ORF">Aph01nite_00440</name>
</gene>
<feature type="region of interest" description="Disordered" evidence="1">
    <location>
        <begin position="7"/>
        <end position="37"/>
    </location>
</feature>
<evidence type="ECO:0000313" key="3">
    <source>
        <dbReference type="Proteomes" id="UP000640052"/>
    </source>
</evidence>
<accession>A0A919Q3N5</accession>